<feature type="compositionally biased region" description="Gly residues" evidence="3">
    <location>
        <begin position="264"/>
        <end position="273"/>
    </location>
</feature>
<dbReference type="SMART" id="SM00726">
    <property type="entry name" value="UIM"/>
    <property type="match status" value="3"/>
</dbReference>
<evidence type="ECO:0000313" key="6">
    <source>
        <dbReference type="Proteomes" id="UP000198372"/>
    </source>
</evidence>
<protein>
    <submittedName>
        <fullName evidence="5">BQ2448_3327 protein</fullName>
    </submittedName>
</protein>
<dbReference type="InterPro" id="IPR027040">
    <property type="entry name" value="PSMD4"/>
</dbReference>
<dbReference type="AlphaFoldDB" id="A0A238FBJ2"/>
<dbReference type="Pfam" id="PF02809">
    <property type="entry name" value="UIM"/>
    <property type="match status" value="3"/>
</dbReference>
<evidence type="ECO:0000256" key="2">
    <source>
        <dbReference type="ARBA" id="ARBA00022942"/>
    </source>
</evidence>
<dbReference type="GO" id="GO:0031593">
    <property type="term" value="F:polyubiquitin modification-dependent protein binding"/>
    <property type="evidence" value="ECO:0007669"/>
    <property type="project" value="TreeGrafter"/>
</dbReference>
<feature type="compositionally biased region" description="Acidic residues" evidence="3">
    <location>
        <begin position="364"/>
        <end position="376"/>
    </location>
</feature>
<dbReference type="EMBL" id="FMSP01000006">
    <property type="protein sequence ID" value="SCV70565.1"/>
    <property type="molecule type" value="Genomic_DNA"/>
</dbReference>
<feature type="region of interest" description="Disordered" evidence="3">
    <location>
        <begin position="302"/>
        <end position="430"/>
    </location>
</feature>
<evidence type="ECO:0000256" key="3">
    <source>
        <dbReference type="SAM" id="MobiDB-lite"/>
    </source>
</evidence>
<dbReference type="InterPro" id="IPR002035">
    <property type="entry name" value="VWF_A"/>
</dbReference>
<feature type="compositionally biased region" description="Basic and acidic residues" evidence="3">
    <location>
        <begin position="421"/>
        <end position="430"/>
    </location>
</feature>
<name>A0A238FBJ2_9BASI</name>
<comment type="similarity">
    <text evidence="1">Belongs to the proteasome subunit S5A family.</text>
</comment>
<dbReference type="Pfam" id="PF13519">
    <property type="entry name" value="VWA_2"/>
    <property type="match status" value="1"/>
</dbReference>
<evidence type="ECO:0000259" key="4">
    <source>
        <dbReference type="PROSITE" id="PS50234"/>
    </source>
</evidence>
<dbReference type="STRING" id="269621.A0A238FBJ2"/>
<dbReference type="OrthoDB" id="1731724at2759"/>
<dbReference type="InterPro" id="IPR036465">
    <property type="entry name" value="vWFA_dom_sf"/>
</dbReference>
<feature type="region of interest" description="Disordered" evidence="3">
    <location>
        <begin position="257"/>
        <end position="288"/>
    </location>
</feature>
<feature type="compositionally biased region" description="Basic and acidic residues" evidence="3">
    <location>
        <begin position="352"/>
        <end position="363"/>
    </location>
</feature>
<feature type="compositionally biased region" description="Acidic residues" evidence="3">
    <location>
        <begin position="388"/>
        <end position="404"/>
    </location>
</feature>
<sequence>MSLEATMLVLDNSSYSINGDFPPTRLEAQSDAVHVIFNRKLNANPESEVGVMVMAGHAPQVLVTPTQDEGKLIAALHTIKPSGQADLDTAIKVAQVRRERESSWCVVVQWLMGSQRVTYQLALKHRQNKNQRQRIIVFVASPITTTAATLSKLGKKMKKNNVAIDIVSFGSSSDSLDDASLVDLAVPPAPSSFSTPTPAPQDSSTSVTETTHHKLTTLYEAVNSSGNSHVLFVEPGPYLLSETISQSPILRGEANHNDEYSHIEGGGGAGEGSATGAHRDDDGFGVDPNLDPELAMALRMSLQEERARQQAAAAEAQHNASAGDGDGAKGETTIKEEERTSTLSGSGAMETDMTRGEKTAHEIEDVEIDEQGDDDDLAKALALSRGAEEEEEEEGADVEMDEDQEMARAIAMSMQEAQGNEAKEAEKEGK</sequence>
<keyword evidence="2" id="KW-0647">Proteasome</keyword>
<feature type="region of interest" description="Disordered" evidence="3">
    <location>
        <begin position="190"/>
        <end position="211"/>
    </location>
</feature>
<dbReference type="GO" id="GO:0008540">
    <property type="term" value="C:proteasome regulatory particle, base subcomplex"/>
    <property type="evidence" value="ECO:0007669"/>
    <property type="project" value="TreeGrafter"/>
</dbReference>
<dbReference type="Gene3D" id="3.40.50.410">
    <property type="entry name" value="von Willebrand factor, type A domain"/>
    <property type="match status" value="1"/>
</dbReference>
<dbReference type="GO" id="GO:0005829">
    <property type="term" value="C:cytosol"/>
    <property type="evidence" value="ECO:0007669"/>
    <property type="project" value="TreeGrafter"/>
</dbReference>
<feature type="compositionally biased region" description="Basic and acidic residues" evidence="3">
    <location>
        <begin position="326"/>
        <end position="340"/>
    </location>
</feature>
<dbReference type="PROSITE" id="PS50330">
    <property type="entry name" value="UIM"/>
    <property type="match status" value="3"/>
</dbReference>
<dbReference type="SUPFAM" id="SSF53300">
    <property type="entry name" value="vWA-like"/>
    <property type="match status" value="1"/>
</dbReference>
<dbReference type="GO" id="GO:0005634">
    <property type="term" value="C:nucleus"/>
    <property type="evidence" value="ECO:0007669"/>
    <property type="project" value="TreeGrafter"/>
</dbReference>
<dbReference type="PROSITE" id="PS50234">
    <property type="entry name" value="VWFA"/>
    <property type="match status" value="1"/>
</dbReference>
<dbReference type="InterPro" id="IPR003903">
    <property type="entry name" value="UIM_dom"/>
</dbReference>
<dbReference type="Gene3D" id="1.10.287.3990">
    <property type="match status" value="1"/>
</dbReference>
<evidence type="ECO:0000256" key="1">
    <source>
        <dbReference type="ARBA" id="ARBA00005574"/>
    </source>
</evidence>
<dbReference type="PANTHER" id="PTHR10223">
    <property type="entry name" value="26S PROTEASOME NON-ATPASE REGULATORY SUBUNIT 4"/>
    <property type="match status" value="1"/>
</dbReference>
<organism evidence="5 6">
    <name type="scientific">Microbotryum intermedium</name>
    <dbReference type="NCBI Taxonomy" id="269621"/>
    <lineage>
        <taxon>Eukaryota</taxon>
        <taxon>Fungi</taxon>
        <taxon>Dikarya</taxon>
        <taxon>Basidiomycota</taxon>
        <taxon>Pucciniomycotina</taxon>
        <taxon>Microbotryomycetes</taxon>
        <taxon>Microbotryales</taxon>
        <taxon>Microbotryaceae</taxon>
        <taxon>Microbotryum</taxon>
    </lineage>
</organism>
<reference evidence="6" key="1">
    <citation type="submission" date="2016-09" db="EMBL/GenBank/DDBJ databases">
        <authorList>
            <person name="Jeantristanb JTB J.-T."/>
            <person name="Ricardo R."/>
        </authorList>
    </citation>
    <scope>NUCLEOTIDE SEQUENCE [LARGE SCALE GENOMIC DNA]</scope>
</reference>
<dbReference type="GO" id="GO:0043161">
    <property type="term" value="P:proteasome-mediated ubiquitin-dependent protein catabolic process"/>
    <property type="evidence" value="ECO:0007669"/>
    <property type="project" value="TreeGrafter"/>
</dbReference>
<dbReference type="Proteomes" id="UP000198372">
    <property type="component" value="Unassembled WGS sequence"/>
</dbReference>
<proteinExistence type="inferred from homology"/>
<keyword evidence="6" id="KW-1185">Reference proteome</keyword>
<feature type="domain" description="VWFA" evidence="4">
    <location>
        <begin position="6"/>
        <end position="222"/>
    </location>
</feature>
<accession>A0A238FBJ2</accession>
<gene>
    <name evidence="5" type="ORF">BQ2448_3327</name>
</gene>
<evidence type="ECO:0000313" key="5">
    <source>
        <dbReference type="EMBL" id="SCV70565.1"/>
    </source>
</evidence>
<dbReference type="PANTHER" id="PTHR10223:SF0">
    <property type="entry name" value="26S PROTEASOME NON-ATPASE REGULATORY SUBUNIT 4"/>
    <property type="match status" value="1"/>
</dbReference>